<proteinExistence type="predicted"/>
<sequence>MASSTTFSYFLLLALLAASLHVHARDSQFFSKVTSNNIPKEVLPTKQQEPLNKQEQEPNFVPLNQQNPGGYGLNGHESGQLPPTTENLPYRTQTENSYNKESNPNLVDGLYYNNDANVNTESYSSSNNGDQFRNNEAYVTNQQGMSDTRFMENAYTTPITSNNNGDRYYNNDAYVTKPQGMNNNNNDNNYNGENMYNNREHDIGEAKLGVTNGNNYNNGGNMYENEKNGMSDTRVMENGRYYYDLNTEKNYNLNNYNNNLNENSRSFNSRNEYANNRGNYRNSFKGQNGNNENFMEGYNGNQEEFQEVRDEQFMP</sequence>
<dbReference type="OMA" id="QINARYS"/>
<feature type="chain" id="PRO_5043500933" evidence="2">
    <location>
        <begin position="25"/>
        <end position="315"/>
    </location>
</feature>
<dbReference type="Proteomes" id="UP000077755">
    <property type="component" value="Chromosome 2"/>
</dbReference>
<feature type="compositionally biased region" description="Polar residues" evidence="1">
    <location>
        <begin position="274"/>
        <end position="297"/>
    </location>
</feature>
<dbReference type="PANTHER" id="PTHR35274:SF2">
    <property type="entry name" value="E6-LIKE PROTEIN"/>
    <property type="match status" value="1"/>
</dbReference>
<dbReference type="PANTHER" id="PTHR35274">
    <property type="entry name" value="E6-LIKE PROTEIN"/>
    <property type="match status" value="1"/>
</dbReference>
<dbReference type="OrthoDB" id="1306371at2759"/>
<gene>
    <name evidence="3" type="ORF">DCAR_0209050</name>
</gene>
<name>A0A161XIZ6_DAUCS</name>
<dbReference type="EMBL" id="CP093344">
    <property type="protein sequence ID" value="WOG89811.1"/>
    <property type="molecule type" value="Genomic_DNA"/>
</dbReference>
<keyword evidence="4" id="KW-1185">Reference proteome</keyword>
<organism evidence="3 4">
    <name type="scientific">Daucus carota subsp. sativus</name>
    <name type="common">Carrot</name>
    <dbReference type="NCBI Taxonomy" id="79200"/>
    <lineage>
        <taxon>Eukaryota</taxon>
        <taxon>Viridiplantae</taxon>
        <taxon>Streptophyta</taxon>
        <taxon>Embryophyta</taxon>
        <taxon>Tracheophyta</taxon>
        <taxon>Spermatophyta</taxon>
        <taxon>Magnoliopsida</taxon>
        <taxon>eudicotyledons</taxon>
        <taxon>Gunneridae</taxon>
        <taxon>Pentapetalae</taxon>
        <taxon>asterids</taxon>
        <taxon>campanulids</taxon>
        <taxon>Apiales</taxon>
        <taxon>Apiaceae</taxon>
        <taxon>Apioideae</taxon>
        <taxon>Scandiceae</taxon>
        <taxon>Daucinae</taxon>
        <taxon>Daucus</taxon>
        <taxon>Daucus sect. Daucus</taxon>
    </lineage>
</organism>
<keyword evidence="2" id="KW-0732">Signal</keyword>
<reference evidence="3" key="1">
    <citation type="journal article" date="2016" name="Nat. Genet.">
        <title>A high-quality carrot genome assembly provides new insights into carotenoid accumulation and asterid genome evolution.</title>
        <authorList>
            <person name="Iorizzo M."/>
            <person name="Ellison S."/>
            <person name="Senalik D."/>
            <person name="Zeng P."/>
            <person name="Satapoomin P."/>
            <person name="Huang J."/>
            <person name="Bowman M."/>
            <person name="Iovene M."/>
            <person name="Sanseverino W."/>
            <person name="Cavagnaro P."/>
            <person name="Yildiz M."/>
            <person name="Macko-Podgorni A."/>
            <person name="Moranska E."/>
            <person name="Grzebelus E."/>
            <person name="Grzebelus D."/>
            <person name="Ashrafi H."/>
            <person name="Zheng Z."/>
            <person name="Cheng S."/>
            <person name="Spooner D."/>
            <person name="Van Deynze A."/>
            <person name="Simon P."/>
        </authorList>
    </citation>
    <scope>NUCLEOTIDE SEQUENCE</scope>
    <source>
        <tissue evidence="3">Leaf</tissue>
    </source>
</reference>
<dbReference type="Gramene" id="KZN07169">
    <property type="protein sequence ID" value="KZN07169"/>
    <property type="gene ID" value="DCAR_008006"/>
</dbReference>
<dbReference type="AlphaFoldDB" id="A0A161XIZ6"/>
<evidence type="ECO:0000256" key="2">
    <source>
        <dbReference type="SAM" id="SignalP"/>
    </source>
</evidence>
<reference evidence="3" key="2">
    <citation type="submission" date="2022-03" db="EMBL/GenBank/DDBJ databases">
        <title>Draft title - Genomic analysis of global carrot germplasm unveils the trajectory of domestication and the origin of high carotenoid orange carrot.</title>
        <authorList>
            <person name="Iorizzo M."/>
            <person name="Ellison S."/>
            <person name="Senalik D."/>
            <person name="Macko-Podgorni A."/>
            <person name="Grzebelus D."/>
            <person name="Bostan H."/>
            <person name="Rolling W."/>
            <person name="Curaba J."/>
            <person name="Simon P."/>
        </authorList>
    </citation>
    <scope>NUCLEOTIDE SEQUENCE</scope>
    <source>
        <tissue evidence="3">Leaf</tissue>
    </source>
</reference>
<evidence type="ECO:0000256" key="1">
    <source>
        <dbReference type="SAM" id="MobiDB-lite"/>
    </source>
</evidence>
<evidence type="ECO:0000313" key="4">
    <source>
        <dbReference type="Proteomes" id="UP000077755"/>
    </source>
</evidence>
<feature type="region of interest" description="Disordered" evidence="1">
    <location>
        <begin position="272"/>
        <end position="297"/>
    </location>
</feature>
<dbReference type="InterPro" id="IPR040290">
    <property type="entry name" value="Prot_E6-like"/>
</dbReference>
<evidence type="ECO:0000313" key="3">
    <source>
        <dbReference type="EMBL" id="WOG89811.1"/>
    </source>
</evidence>
<accession>A0A161XIZ6</accession>
<feature type="signal peptide" evidence="2">
    <location>
        <begin position="1"/>
        <end position="24"/>
    </location>
</feature>
<protein>
    <submittedName>
        <fullName evidence="3">Uncharacterized protein</fullName>
    </submittedName>
</protein>
<dbReference type="KEGG" id="dcr:108209000"/>